<evidence type="ECO:0000313" key="1">
    <source>
        <dbReference type="EMBL" id="JAH85517.1"/>
    </source>
</evidence>
<dbReference type="AlphaFoldDB" id="A0A0E9W580"/>
<accession>A0A0E9W580</accession>
<organism evidence="1">
    <name type="scientific">Anguilla anguilla</name>
    <name type="common">European freshwater eel</name>
    <name type="synonym">Muraena anguilla</name>
    <dbReference type="NCBI Taxonomy" id="7936"/>
    <lineage>
        <taxon>Eukaryota</taxon>
        <taxon>Metazoa</taxon>
        <taxon>Chordata</taxon>
        <taxon>Craniata</taxon>
        <taxon>Vertebrata</taxon>
        <taxon>Euteleostomi</taxon>
        <taxon>Actinopterygii</taxon>
        <taxon>Neopterygii</taxon>
        <taxon>Teleostei</taxon>
        <taxon>Anguilliformes</taxon>
        <taxon>Anguillidae</taxon>
        <taxon>Anguilla</taxon>
    </lineage>
</organism>
<dbReference type="EMBL" id="GBXM01023060">
    <property type="protein sequence ID" value="JAH85517.1"/>
    <property type="molecule type" value="Transcribed_RNA"/>
</dbReference>
<protein>
    <submittedName>
        <fullName evidence="1">Uncharacterized protein</fullName>
    </submittedName>
</protein>
<name>A0A0E9W580_ANGAN</name>
<reference evidence="1" key="2">
    <citation type="journal article" date="2015" name="Fish Shellfish Immunol.">
        <title>Early steps in the European eel (Anguilla anguilla)-Vibrio vulnificus interaction in the gills: Role of the RtxA13 toxin.</title>
        <authorList>
            <person name="Callol A."/>
            <person name="Pajuelo D."/>
            <person name="Ebbesson L."/>
            <person name="Teles M."/>
            <person name="MacKenzie S."/>
            <person name="Amaro C."/>
        </authorList>
    </citation>
    <scope>NUCLEOTIDE SEQUENCE</scope>
</reference>
<sequence length="49" mass="5753">MFMCKCGFTCKSIDWGDKQQGCIPRRADCLLLSGIHLMFSDTKTFYLRW</sequence>
<reference evidence="1" key="1">
    <citation type="submission" date="2014-11" db="EMBL/GenBank/DDBJ databases">
        <authorList>
            <person name="Amaro Gonzalez C."/>
        </authorList>
    </citation>
    <scope>NUCLEOTIDE SEQUENCE</scope>
</reference>
<proteinExistence type="predicted"/>